<feature type="transmembrane region" description="Helical" evidence="6">
    <location>
        <begin position="61"/>
        <end position="78"/>
    </location>
</feature>
<comment type="subcellular location">
    <subcellularLocation>
        <location evidence="1">Membrane</location>
        <topology evidence="1">Multi-pass membrane protein</topology>
    </subcellularLocation>
</comment>
<dbReference type="InterPro" id="IPR013057">
    <property type="entry name" value="AA_transpt_TM"/>
</dbReference>
<evidence type="ECO:0000256" key="5">
    <source>
        <dbReference type="ARBA" id="ARBA00023136"/>
    </source>
</evidence>
<feature type="transmembrane region" description="Helical" evidence="6">
    <location>
        <begin position="135"/>
        <end position="154"/>
    </location>
</feature>
<feature type="transmembrane region" description="Helical" evidence="6">
    <location>
        <begin position="428"/>
        <end position="450"/>
    </location>
</feature>
<accession>A0ABR4JCA4</accession>
<evidence type="ECO:0000256" key="2">
    <source>
        <dbReference type="ARBA" id="ARBA00008066"/>
    </source>
</evidence>
<keyword evidence="5 6" id="KW-0472">Membrane</keyword>
<feature type="transmembrane region" description="Helical" evidence="6">
    <location>
        <begin position="84"/>
        <end position="103"/>
    </location>
</feature>
<dbReference type="Gene3D" id="1.20.1740.10">
    <property type="entry name" value="Amino acid/polyamine transporter I"/>
    <property type="match status" value="1"/>
</dbReference>
<feature type="domain" description="Amino acid transporter transmembrane" evidence="7">
    <location>
        <begin position="54"/>
        <end position="447"/>
    </location>
</feature>
<gene>
    <name evidence="8" type="ORF">BJY01DRAFT_258263</name>
</gene>
<dbReference type="PANTHER" id="PTHR22950:SF697">
    <property type="entry name" value="AMINO ACID TRANSPORTER (EUROFUNG)"/>
    <property type="match status" value="1"/>
</dbReference>
<reference evidence="8 9" key="1">
    <citation type="submission" date="2024-07" db="EMBL/GenBank/DDBJ databases">
        <title>Section-level genome sequencing and comparative genomics of Aspergillus sections Usti and Cavernicolus.</title>
        <authorList>
            <consortium name="Lawrence Berkeley National Laboratory"/>
            <person name="Nybo J.L."/>
            <person name="Vesth T.C."/>
            <person name="Theobald S."/>
            <person name="Frisvad J.C."/>
            <person name="Larsen T.O."/>
            <person name="Kjaerboelling I."/>
            <person name="Rothschild-Mancinelli K."/>
            <person name="Lyhne E.K."/>
            <person name="Kogle M.E."/>
            <person name="Barry K."/>
            <person name="Clum A."/>
            <person name="Na H."/>
            <person name="Ledsgaard L."/>
            <person name="Lin J."/>
            <person name="Lipzen A."/>
            <person name="Kuo A."/>
            <person name="Riley R."/>
            <person name="Mondo S."/>
            <person name="Labutti K."/>
            <person name="Haridas S."/>
            <person name="Pangalinan J."/>
            <person name="Salamov A.A."/>
            <person name="Simmons B.A."/>
            <person name="Magnuson J.K."/>
            <person name="Chen J."/>
            <person name="Drula E."/>
            <person name="Henrissat B."/>
            <person name="Wiebenga A."/>
            <person name="Lubbers R.J."/>
            <person name="Gomes A.C."/>
            <person name="Makela M.R."/>
            <person name="Stajich J."/>
            <person name="Grigoriev I.V."/>
            <person name="Mortensen U.H."/>
            <person name="De Vries R.P."/>
            <person name="Baker S.E."/>
            <person name="Andersen M.R."/>
        </authorList>
    </citation>
    <scope>NUCLEOTIDE SEQUENCE [LARGE SCALE GENOMIC DNA]</scope>
    <source>
        <strain evidence="8 9">CBS 123904</strain>
    </source>
</reference>
<feature type="transmembrane region" description="Helical" evidence="6">
    <location>
        <begin position="166"/>
        <end position="184"/>
    </location>
</feature>
<evidence type="ECO:0000256" key="6">
    <source>
        <dbReference type="SAM" id="Phobius"/>
    </source>
</evidence>
<name>A0ABR4JCA4_9EURO</name>
<dbReference type="Proteomes" id="UP001610446">
    <property type="component" value="Unassembled WGS sequence"/>
</dbReference>
<dbReference type="PANTHER" id="PTHR22950">
    <property type="entry name" value="AMINO ACID TRANSPORTER"/>
    <property type="match status" value="1"/>
</dbReference>
<keyword evidence="3 6" id="KW-0812">Transmembrane</keyword>
<feature type="transmembrane region" description="Helical" evidence="6">
    <location>
        <begin position="238"/>
        <end position="262"/>
    </location>
</feature>
<proteinExistence type="inferred from homology"/>
<sequence length="475" mass="50825">MSSNYIDKKALSVDSPHCPAADDAGAGVGNGSVIEQNDEVFGRGDGDVDFCTVGWMHAAMIFLKIIFATGVLSIPSVMFDLGAVPGSIVLVSFTVLNGYSAIIQGNFRRRHPSCHSIADMAGVVGGVVLREITSVLFVASYVITAASGIIGVSASLNALSSHAACTIWWSLIATVVIFLCASIRRFSNISWLTWVGFFSVFTAVLVVVIGVTLQDRPAAAPPTGDFDLGFNGVGHPSFAAGVSAAITMFVSCAATSAFLPVMAEMKQPKDYDKAVYVCMGFVTASYLAFTMVMYYWCGQWIASPSLGSAGPVLKKVSYGIAFPGLIVSGCLYVHVPAKYLFVRILRNSEHLQKSSWIHWATWLSCTSICSILAFILASAIPIFNYILALVGSVCYAPLTISLPGLLWVFDHWHPSSWKESSWQRKAALVFHLGLILLGLFMMVSGTYSVALQIRNAYAQGTIDSAFSCADNSGTV</sequence>
<keyword evidence="4 6" id="KW-1133">Transmembrane helix</keyword>
<protein>
    <submittedName>
        <fullName evidence="8">Transmembrane amino acid transporter protein-domain-containing protein</fullName>
    </submittedName>
</protein>
<keyword evidence="9" id="KW-1185">Reference proteome</keyword>
<organism evidence="8 9">
    <name type="scientific">Aspergillus pseudoustus</name>
    <dbReference type="NCBI Taxonomy" id="1810923"/>
    <lineage>
        <taxon>Eukaryota</taxon>
        <taxon>Fungi</taxon>
        <taxon>Dikarya</taxon>
        <taxon>Ascomycota</taxon>
        <taxon>Pezizomycotina</taxon>
        <taxon>Eurotiomycetes</taxon>
        <taxon>Eurotiomycetidae</taxon>
        <taxon>Eurotiales</taxon>
        <taxon>Aspergillaceae</taxon>
        <taxon>Aspergillus</taxon>
        <taxon>Aspergillus subgen. Nidulantes</taxon>
    </lineage>
</organism>
<feature type="transmembrane region" description="Helical" evidence="6">
    <location>
        <begin position="316"/>
        <end position="335"/>
    </location>
</feature>
<evidence type="ECO:0000256" key="4">
    <source>
        <dbReference type="ARBA" id="ARBA00022989"/>
    </source>
</evidence>
<feature type="transmembrane region" description="Helical" evidence="6">
    <location>
        <begin position="274"/>
        <end position="296"/>
    </location>
</feature>
<feature type="transmembrane region" description="Helical" evidence="6">
    <location>
        <begin position="191"/>
        <end position="213"/>
    </location>
</feature>
<evidence type="ECO:0000256" key="1">
    <source>
        <dbReference type="ARBA" id="ARBA00004141"/>
    </source>
</evidence>
<feature type="transmembrane region" description="Helical" evidence="6">
    <location>
        <begin position="356"/>
        <end position="376"/>
    </location>
</feature>
<dbReference type="Pfam" id="PF01490">
    <property type="entry name" value="Aa_trans"/>
    <property type="match status" value="1"/>
</dbReference>
<evidence type="ECO:0000313" key="8">
    <source>
        <dbReference type="EMBL" id="KAL2837697.1"/>
    </source>
</evidence>
<dbReference type="EMBL" id="JBFXLU010000156">
    <property type="protein sequence ID" value="KAL2837697.1"/>
    <property type="molecule type" value="Genomic_DNA"/>
</dbReference>
<feature type="transmembrane region" description="Helical" evidence="6">
    <location>
        <begin position="382"/>
        <end position="408"/>
    </location>
</feature>
<comment type="caution">
    <text evidence="8">The sequence shown here is derived from an EMBL/GenBank/DDBJ whole genome shotgun (WGS) entry which is preliminary data.</text>
</comment>
<comment type="similarity">
    <text evidence="2">Belongs to the amino acid/polyamine transporter 2 family.</text>
</comment>
<evidence type="ECO:0000313" key="9">
    <source>
        <dbReference type="Proteomes" id="UP001610446"/>
    </source>
</evidence>
<evidence type="ECO:0000256" key="3">
    <source>
        <dbReference type="ARBA" id="ARBA00022692"/>
    </source>
</evidence>
<evidence type="ECO:0000259" key="7">
    <source>
        <dbReference type="Pfam" id="PF01490"/>
    </source>
</evidence>